<dbReference type="EMBL" id="MOBK01000014">
    <property type="protein sequence ID" value="RON15970.1"/>
    <property type="molecule type" value="Genomic_DNA"/>
</dbReference>
<gene>
    <name evidence="1" type="ORF">BK660_26885</name>
</gene>
<dbReference type="InterPro" id="IPR021312">
    <property type="entry name" value="DUF2889"/>
</dbReference>
<dbReference type="Pfam" id="PF11136">
    <property type="entry name" value="DUF2889"/>
    <property type="match status" value="1"/>
</dbReference>
<dbReference type="RefSeq" id="WP_123436100.1">
    <property type="nucleotide sequence ID" value="NZ_MOBK01000014.1"/>
</dbReference>
<protein>
    <submittedName>
        <fullName evidence="1">Dihydroxy-acid dehydratase</fullName>
    </submittedName>
</protein>
<accession>A0A423HRU6</accession>
<dbReference type="Proteomes" id="UP000285636">
    <property type="component" value="Unassembled WGS sequence"/>
</dbReference>
<reference evidence="1 2" key="1">
    <citation type="submission" date="2016-10" db="EMBL/GenBank/DDBJ databases">
        <title>Comparative genome analysis of multiple Pseudomonas spp. focuses on biocontrol and plant growth promoting traits.</title>
        <authorList>
            <person name="Tao X.-Y."/>
            <person name="Taylor C.G."/>
        </authorList>
    </citation>
    <scope>NUCLEOTIDE SEQUENCE [LARGE SCALE GENOMIC DNA]</scope>
    <source>
        <strain evidence="1 2">38D7</strain>
    </source>
</reference>
<sequence>MTDKLDESGRRLIHRRTVECQGFLRADGLWDIEGRLSDSKTHPVTLAEGRAVETGQTYHGMWIRLTLNDDFIVQDVQVTMPDVPTSQCRGAMPGYQKLIGERIGPGFSRRIKELFGGIGGCVHLTELLLPIATTAFQTIPMARSLVAPRTPADVDAYRNARGALLNTCHALREDSPIAVFLKD</sequence>
<proteinExistence type="predicted"/>
<name>A0A423HRU6_9PSED</name>
<dbReference type="AlphaFoldDB" id="A0A423HRU6"/>
<comment type="caution">
    <text evidence="1">The sequence shown here is derived from an EMBL/GenBank/DDBJ whole genome shotgun (WGS) entry which is preliminary data.</text>
</comment>
<organism evidence="1 2">
    <name type="scientific">Pseudomonas brassicacearum</name>
    <dbReference type="NCBI Taxonomy" id="930166"/>
    <lineage>
        <taxon>Bacteria</taxon>
        <taxon>Pseudomonadati</taxon>
        <taxon>Pseudomonadota</taxon>
        <taxon>Gammaproteobacteria</taxon>
        <taxon>Pseudomonadales</taxon>
        <taxon>Pseudomonadaceae</taxon>
        <taxon>Pseudomonas</taxon>
    </lineage>
</organism>
<evidence type="ECO:0000313" key="1">
    <source>
        <dbReference type="EMBL" id="RON15970.1"/>
    </source>
</evidence>
<evidence type="ECO:0000313" key="2">
    <source>
        <dbReference type="Proteomes" id="UP000285636"/>
    </source>
</evidence>